<keyword evidence="4" id="KW-1185">Reference proteome</keyword>
<comment type="caution">
    <text evidence="3">The sequence shown here is derived from an EMBL/GenBank/DDBJ whole genome shotgun (WGS) entry which is preliminary data.</text>
</comment>
<dbReference type="Proteomes" id="UP000783588">
    <property type="component" value="Unassembled WGS sequence"/>
</dbReference>
<dbReference type="PANTHER" id="PTHR31223:SF70">
    <property type="entry name" value="LOG FAMILY PROTEIN YJL055W"/>
    <property type="match status" value="1"/>
</dbReference>
<name>A0ABS6ETF6_9FIRM</name>
<evidence type="ECO:0000256" key="1">
    <source>
        <dbReference type="ARBA" id="ARBA00006763"/>
    </source>
</evidence>
<dbReference type="RefSeq" id="WP_216470146.1">
    <property type="nucleotide sequence ID" value="NZ_JAHLQI010000003.1"/>
</dbReference>
<dbReference type="NCBIfam" id="TIGR00730">
    <property type="entry name" value="Rossman fold protein, TIGR00730 family"/>
    <property type="match status" value="1"/>
</dbReference>
<keyword evidence="2" id="KW-0378">Hydrolase</keyword>
<evidence type="ECO:0000313" key="4">
    <source>
        <dbReference type="Proteomes" id="UP000783588"/>
    </source>
</evidence>
<dbReference type="EMBL" id="JAHLQI010000003">
    <property type="protein sequence ID" value="MBU5490492.1"/>
    <property type="molecule type" value="Genomic_DNA"/>
</dbReference>
<proteinExistence type="inferred from homology"/>
<reference evidence="3 4" key="1">
    <citation type="submission" date="2021-06" db="EMBL/GenBank/DDBJ databases">
        <authorList>
            <person name="Sun Q."/>
            <person name="Li D."/>
        </authorList>
    </citation>
    <scope>NUCLEOTIDE SEQUENCE [LARGE SCALE GENOMIC DNA]</scope>
    <source>
        <strain evidence="3 4">MSJd-7</strain>
    </source>
</reference>
<keyword evidence="2" id="KW-0203">Cytokinin biosynthesis</keyword>
<dbReference type="PANTHER" id="PTHR31223">
    <property type="entry name" value="LOG FAMILY PROTEIN YJL055W"/>
    <property type="match status" value="1"/>
</dbReference>
<gene>
    <name evidence="3" type="ORF">KQI75_07645</name>
</gene>
<dbReference type="InterPro" id="IPR005269">
    <property type="entry name" value="LOG"/>
</dbReference>
<accession>A0ABS6ETF6</accession>
<dbReference type="InterPro" id="IPR031100">
    <property type="entry name" value="LOG_fam"/>
</dbReference>
<evidence type="ECO:0000313" key="3">
    <source>
        <dbReference type="EMBL" id="MBU5490492.1"/>
    </source>
</evidence>
<protein>
    <recommendedName>
        <fullName evidence="2">Cytokinin riboside 5'-monophosphate phosphoribohydrolase</fullName>
        <ecNumber evidence="2">3.2.2.n1</ecNumber>
    </recommendedName>
</protein>
<organism evidence="3 4">
    <name type="scientific">Butyricicoccus intestinisimiae</name>
    <dbReference type="NCBI Taxonomy" id="2841509"/>
    <lineage>
        <taxon>Bacteria</taxon>
        <taxon>Bacillati</taxon>
        <taxon>Bacillota</taxon>
        <taxon>Clostridia</taxon>
        <taxon>Eubacteriales</taxon>
        <taxon>Butyricicoccaceae</taxon>
        <taxon>Butyricicoccus</taxon>
    </lineage>
</organism>
<evidence type="ECO:0000256" key="2">
    <source>
        <dbReference type="RuleBase" id="RU363015"/>
    </source>
</evidence>
<dbReference type="EC" id="3.2.2.n1" evidence="2"/>
<dbReference type="Pfam" id="PF03641">
    <property type="entry name" value="Lysine_decarbox"/>
    <property type="match status" value="1"/>
</dbReference>
<sequence>MNITVYLGANEGNDPALKQAVRELGTWIGESGNDLVYGGSKVGLMGIIAESVLRAGGKVTGVEPQFFMEKELQYDAVTHLIVTETMAERKSKMIELGDAFIAMPGGTGTLEEITEVMSLLALDRLDAPCILYNLHGYYDSLQQLLERMIAADLSSEYRQRKIYFVKNLEELQKVLDSCLS</sequence>
<comment type="similarity">
    <text evidence="1 2">Belongs to the LOG family.</text>
</comment>